<protein>
    <recommendedName>
        <fullName evidence="6">RND transporter</fullName>
    </recommendedName>
</protein>
<keyword evidence="2 3" id="KW-0812">Transmembrane</keyword>
<comment type="caution">
    <text evidence="4">The sequence shown here is derived from an EMBL/GenBank/DDBJ whole genome shotgun (WGS) entry which is preliminary data.</text>
</comment>
<evidence type="ECO:0008006" key="6">
    <source>
        <dbReference type="Google" id="ProtNLM"/>
    </source>
</evidence>
<feature type="transmembrane region" description="Helical" evidence="3">
    <location>
        <begin position="6"/>
        <end position="22"/>
    </location>
</feature>
<comment type="similarity">
    <text evidence="1 2">Belongs to the outer membrane factor (OMF) (TC 1.B.17) family.</text>
</comment>
<dbReference type="Pfam" id="PF02321">
    <property type="entry name" value="OEP"/>
    <property type="match status" value="2"/>
</dbReference>
<keyword evidence="2" id="KW-1134">Transmembrane beta strand</keyword>
<dbReference type="InterPro" id="IPR010131">
    <property type="entry name" value="MdtP/NodT-like"/>
</dbReference>
<dbReference type="Proteomes" id="UP000262954">
    <property type="component" value="Unassembled WGS sequence"/>
</dbReference>
<reference evidence="4 5" key="1">
    <citation type="journal article" date="2018" name="Nat. Biotechnol.">
        <title>A standardized bacterial taxonomy based on genome phylogeny substantially revises the tree of life.</title>
        <authorList>
            <person name="Parks D.H."/>
            <person name="Chuvochina M."/>
            <person name="Waite D.W."/>
            <person name="Rinke C."/>
            <person name="Skarshewski A."/>
            <person name="Chaumeil P.A."/>
            <person name="Hugenholtz P."/>
        </authorList>
    </citation>
    <scope>NUCLEOTIDE SEQUENCE [LARGE SCALE GENOMIC DNA]</scope>
    <source>
        <strain evidence="4">UBA11482</strain>
    </source>
</reference>
<gene>
    <name evidence="4" type="ORF">DDY73_02500</name>
</gene>
<name>A0A354M014_9BACT</name>
<dbReference type="PROSITE" id="PS51257">
    <property type="entry name" value="PROKAR_LIPOPROTEIN"/>
    <property type="match status" value="1"/>
</dbReference>
<evidence type="ECO:0000256" key="1">
    <source>
        <dbReference type="ARBA" id="ARBA00007613"/>
    </source>
</evidence>
<evidence type="ECO:0000313" key="4">
    <source>
        <dbReference type="EMBL" id="HBJ07853.1"/>
    </source>
</evidence>
<comment type="subcellular location">
    <subcellularLocation>
        <location evidence="2">Cell membrane</location>
        <topology evidence="2">Lipid-anchor</topology>
    </subcellularLocation>
</comment>
<keyword evidence="2 3" id="KW-0472">Membrane</keyword>
<evidence type="ECO:0000256" key="2">
    <source>
        <dbReference type="RuleBase" id="RU362097"/>
    </source>
</evidence>
<keyword evidence="2" id="KW-0449">Lipoprotein</keyword>
<dbReference type="GO" id="GO:0005886">
    <property type="term" value="C:plasma membrane"/>
    <property type="evidence" value="ECO:0007669"/>
    <property type="project" value="UniProtKB-SubCell"/>
</dbReference>
<dbReference type="EMBL" id="DNWC01000035">
    <property type="protein sequence ID" value="HBJ07853.1"/>
    <property type="molecule type" value="Genomic_DNA"/>
</dbReference>
<evidence type="ECO:0000313" key="5">
    <source>
        <dbReference type="Proteomes" id="UP000262954"/>
    </source>
</evidence>
<dbReference type="SUPFAM" id="SSF56954">
    <property type="entry name" value="Outer membrane efflux proteins (OEP)"/>
    <property type="match status" value="1"/>
</dbReference>
<evidence type="ECO:0000256" key="3">
    <source>
        <dbReference type="SAM" id="Phobius"/>
    </source>
</evidence>
<dbReference type="GO" id="GO:0015562">
    <property type="term" value="F:efflux transmembrane transporter activity"/>
    <property type="evidence" value="ECO:0007669"/>
    <property type="project" value="InterPro"/>
</dbReference>
<dbReference type="InterPro" id="IPR003423">
    <property type="entry name" value="OMP_efflux"/>
</dbReference>
<accession>A0A354M014</accession>
<sequence length="471" mass="53287">MKIVSKIYIVFVILIMTGLYSCKIGKKYSRPELHLPERITEQHSDSSTLADQDWKTIYTDTLLQSLIQKALDNNKDMLIAASRIKELAYRKRITTGDLFPTINAAIHPEREHTNDGGNNPDNDNSFEGKLSLSWEIDLWGNLRWARAESIAEYLASVEARRALQMSMIAQVAQYYYELVALDNELDIVRQTLDTWEKGLDLARIRFEGGLTSETSFRQAQVELARTATLVPELENKISQKENDLSLLVGEYEAVITRAKMNPDIYLPEQLPVGLPSTLLERRPDLRQAEQELIAAHAQVGVAFTNMFPKLTLTATYGIESSSLNDFLRSPYGFIGGTLLSPIFGAGKNIAKHKAQKEVFRQTCYRYEKSVLTAFQETKNAIVNFNKVKEARILKKNLYEASKGYVELAQLQYINGVINYLDVLDAQRGFFSAQTGLSNAIRDEQIAVVYLYKALGGGWDNLSPFDKEETKQ</sequence>
<organism evidence="4 5">
    <name type="scientific">Coprobacter fastidiosus</name>
    <dbReference type="NCBI Taxonomy" id="1099853"/>
    <lineage>
        <taxon>Bacteria</taxon>
        <taxon>Pseudomonadati</taxon>
        <taxon>Bacteroidota</taxon>
        <taxon>Bacteroidia</taxon>
        <taxon>Bacteroidales</taxon>
        <taxon>Barnesiellaceae</taxon>
        <taxon>Coprobacter</taxon>
    </lineage>
</organism>
<keyword evidence="3" id="KW-1133">Transmembrane helix</keyword>
<dbReference type="NCBIfam" id="TIGR01845">
    <property type="entry name" value="outer_NodT"/>
    <property type="match status" value="1"/>
</dbReference>
<dbReference type="Gene3D" id="1.20.1600.10">
    <property type="entry name" value="Outer membrane efflux proteins (OEP)"/>
    <property type="match status" value="1"/>
</dbReference>
<dbReference type="PANTHER" id="PTHR30203:SF33">
    <property type="entry name" value="BLR4455 PROTEIN"/>
    <property type="match status" value="1"/>
</dbReference>
<dbReference type="PANTHER" id="PTHR30203">
    <property type="entry name" value="OUTER MEMBRANE CATION EFFLUX PROTEIN"/>
    <property type="match status" value="1"/>
</dbReference>
<dbReference type="Gene3D" id="2.20.200.10">
    <property type="entry name" value="Outer membrane efflux proteins (OEP)"/>
    <property type="match status" value="1"/>
</dbReference>
<keyword evidence="2" id="KW-0564">Palmitate</keyword>
<dbReference type="RefSeq" id="WP_122304303.1">
    <property type="nucleotide sequence ID" value="NZ_CAJKYL010000002.1"/>
</dbReference>
<proteinExistence type="inferred from homology"/>
<dbReference type="AlphaFoldDB" id="A0A354M014"/>